<dbReference type="EC" id="1.8.4.12" evidence="3"/>
<dbReference type="SUPFAM" id="SSF51316">
    <property type="entry name" value="Mss4-like"/>
    <property type="match status" value="1"/>
</dbReference>
<protein>
    <recommendedName>
        <fullName evidence="3">peptide-methionine (R)-S-oxide reductase</fullName>
        <ecNumber evidence="3">1.8.4.12</ecNumber>
    </recommendedName>
</protein>
<dbReference type="PANTHER" id="PTHR10173:SF52">
    <property type="entry name" value="METHIONINE-R-SULFOXIDE REDUCTASE B1"/>
    <property type="match status" value="1"/>
</dbReference>
<evidence type="ECO:0000256" key="4">
    <source>
        <dbReference type="ARBA" id="ARBA00022723"/>
    </source>
</evidence>
<accession>A0A381S8T0</accession>
<proteinExistence type="inferred from homology"/>
<keyword evidence="4" id="KW-0479">Metal-binding</keyword>
<feature type="domain" description="MsrB" evidence="9">
    <location>
        <begin position="3"/>
        <end position="125"/>
    </location>
</feature>
<evidence type="ECO:0000256" key="8">
    <source>
        <dbReference type="SAM" id="MobiDB-lite"/>
    </source>
</evidence>
<evidence type="ECO:0000256" key="1">
    <source>
        <dbReference type="ARBA" id="ARBA00001947"/>
    </source>
</evidence>
<comment type="catalytic activity">
    <reaction evidence="7">
        <text>L-methionyl-[protein] + [thioredoxin]-disulfide + H2O = L-methionyl-(R)-S-oxide-[protein] + [thioredoxin]-dithiol</text>
        <dbReference type="Rhea" id="RHEA:24164"/>
        <dbReference type="Rhea" id="RHEA-COMP:10698"/>
        <dbReference type="Rhea" id="RHEA-COMP:10700"/>
        <dbReference type="Rhea" id="RHEA-COMP:12313"/>
        <dbReference type="Rhea" id="RHEA-COMP:12314"/>
        <dbReference type="ChEBI" id="CHEBI:15377"/>
        <dbReference type="ChEBI" id="CHEBI:16044"/>
        <dbReference type="ChEBI" id="CHEBI:29950"/>
        <dbReference type="ChEBI" id="CHEBI:45764"/>
        <dbReference type="ChEBI" id="CHEBI:50058"/>
        <dbReference type="EC" id="1.8.4.12"/>
    </reaction>
</comment>
<dbReference type="PANTHER" id="PTHR10173">
    <property type="entry name" value="METHIONINE SULFOXIDE REDUCTASE"/>
    <property type="match status" value="1"/>
</dbReference>
<dbReference type="InterPro" id="IPR028427">
    <property type="entry name" value="Met_Sox_Rdtase_MsrB"/>
</dbReference>
<dbReference type="PROSITE" id="PS51790">
    <property type="entry name" value="MSRB"/>
    <property type="match status" value="1"/>
</dbReference>
<dbReference type="InterPro" id="IPR011057">
    <property type="entry name" value="Mss4-like_sf"/>
</dbReference>
<evidence type="ECO:0000313" key="10">
    <source>
        <dbReference type="EMBL" id="SVA00495.1"/>
    </source>
</evidence>
<evidence type="ECO:0000256" key="7">
    <source>
        <dbReference type="ARBA" id="ARBA00048488"/>
    </source>
</evidence>
<gene>
    <name evidence="10" type="ORF">METZ01_LOCUS53349</name>
</gene>
<organism evidence="10">
    <name type="scientific">marine metagenome</name>
    <dbReference type="NCBI Taxonomy" id="408172"/>
    <lineage>
        <taxon>unclassified sequences</taxon>
        <taxon>metagenomes</taxon>
        <taxon>ecological metagenomes</taxon>
    </lineage>
</organism>
<dbReference type="GO" id="GO:0030091">
    <property type="term" value="P:protein repair"/>
    <property type="evidence" value="ECO:0007669"/>
    <property type="project" value="InterPro"/>
</dbReference>
<dbReference type="InterPro" id="IPR002579">
    <property type="entry name" value="Met_Sox_Rdtase_MsrB_dom"/>
</dbReference>
<keyword evidence="6" id="KW-0560">Oxidoreductase</keyword>
<evidence type="ECO:0000256" key="6">
    <source>
        <dbReference type="ARBA" id="ARBA00023002"/>
    </source>
</evidence>
<dbReference type="AlphaFoldDB" id="A0A381S8T0"/>
<dbReference type="Pfam" id="PF01641">
    <property type="entry name" value="SelR"/>
    <property type="match status" value="1"/>
</dbReference>
<dbReference type="FunFam" id="2.170.150.20:FF:000001">
    <property type="entry name" value="Peptide methionine sulfoxide reductase MsrB"/>
    <property type="match status" value="1"/>
</dbReference>
<evidence type="ECO:0000259" key="9">
    <source>
        <dbReference type="PROSITE" id="PS51790"/>
    </source>
</evidence>
<comment type="cofactor">
    <cofactor evidence="1">
        <name>Zn(2+)</name>
        <dbReference type="ChEBI" id="CHEBI:29105"/>
    </cofactor>
</comment>
<evidence type="ECO:0000256" key="5">
    <source>
        <dbReference type="ARBA" id="ARBA00022833"/>
    </source>
</evidence>
<name>A0A381S8T0_9ZZZZ</name>
<dbReference type="GO" id="GO:0046872">
    <property type="term" value="F:metal ion binding"/>
    <property type="evidence" value="ECO:0007669"/>
    <property type="project" value="UniProtKB-KW"/>
</dbReference>
<dbReference type="Gene3D" id="2.170.150.20">
    <property type="entry name" value="Peptide methionine sulfoxide reductase"/>
    <property type="match status" value="1"/>
</dbReference>
<dbReference type="NCBIfam" id="TIGR00357">
    <property type="entry name" value="peptide-methionine (R)-S-oxide reductase MsrB"/>
    <property type="match status" value="1"/>
</dbReference>
<keyword evidence="5" id="KW-0862">Zinc</keyword>
<dbReference type="GO" id="GO:0033743">
    <property type="term" value="F:peptide-methionine (R)-S-oxide reductase activity"/>
    <property type="evidence" value="ECO:0007669"/>
    <property type="project" value="UniProtKB-EC"/>
</dbReference>
<reference evidence="10" key="1">
    <citation type="submission" date="2018-05" db="EMBL/GenBank/DDBJ databases">
        <authorList>
            <person name="Lanie J.A."/>
            <person name="Ng W.-L."/>
            <person name="Kazmierczak K.M."/>
            <person name="Andrzejewski T.M."/>
            <person name="Davidsen T.M."/>
            <person name="Wayne K.J."/>
            <person name="Tettelin H."/>
            <person name="Glass J.I."/>
            <person name="Rusch D."/>
            <person name="Podicherti R."/>
            <person name="Tsui H.-C.T."/>
            <person name="Winkler M.E."/>
        </authorList>
    </citation>
    <scope>NUCLEOTIDE SEQUENCE</scope>
</reference>
<dbReference type="GO" id="GO:0006979">
    <property type="term" value="P:response to oxidative stress"/>
    <property type="evidence" value="ECO:0007669"/>
    <property type="project" value="InterPro"/>
</dbReference>
<dbReference type="GO" id="GO:0005737">
    <property type="term" value="C:cytoplasm"/>
    <property type="evidence" value="ECO:0007669"/>
    <property type="project" value="TreeGrafter"/>
</dbReference>
<evidence type="ECO:0000256" key="2">
    <source>
        <dbReference type="ARBA" id="ARBA00007174"/>
    </source>
</evidence>
<sequence>MKNKKNLGHLSPDQIHVTQEKGTEAPFTGELLYKKETGTYTCICCGNTLFSSDTKFDSGTGWPSFFDIENTDAVTVKVDDSHGMTREEVVCTKCNAHLGHVFSDGPQPTGLRYCINSLSLNFDPASD</sequence>
<evidence type="ECO:0000256" key="3">
    <source>
        <dbReference type="ARBA" id="ARBA00012499"/>
    </source>
</evidence>
<feature type="region of interest" description="Disordered" evidence="8">
    <location>
        <begin position="1"/>
        <end position="21"/>
    </location>
</feature>
<dbReference type="EMBL" id="UINC01002809">
    <property type="protein sequence ID" value="SVA00495.1"/>
    <property type="molecule type" value="Genomic_DNA"/>
</dbReference>
<comment type="similarity">
    <text evidence="2">Belongs to the MsrB Met sulfoxide reductase family.</text>
</comment>